<keyword evidence="16" id="KW-0238">DNA-binding</keyword>
<dbReference type="InParanoid" id="A0A1S3F1I4"/>
<dbReference type="GO" id="GO:1990904">
    <property type="term" value="C:ribonucleoprotein complex"/>
    <property type="evidence" value="ECO:0007669"/>
    <property type="project" value="UniProtKB-KW"/>
</dbReference>
<dbReference type="InterPro" id="IPR013083">
    <property type="entry name" value="Znf_RING/FYVE/PHD"/>
</dbReference>
<evidence type="ECO:0000256" key="25">
    <source>
        <dbReference type="ARBA" id="ARBA00083069"/>
    </source>
</evidence>
<sequence>MDTEMPLAKMWEEVTCSICLDPMVEPVSIDCGHSFCQECISQVGKDGGSVCPVCRKHFLCKNFRPNRHLANMVDNLKQIGQDDTKKGTQERQCVTHGEKLHLFCEEDEQALCWVCVQSRKHRDHTMVPMEEAAQVYQEKLQTALVKLRQEQMLTEKMEADLAMKREDWKRKVETHKLRIHAEFAQQKSFLVEEEQRQLQKLEKERREELRLLGETEVELAQQNQELQKLISELEWRSRSSALEMLQEVRTVLERIESWNLKKLDIVSPDIRSVCHVPGLKKMLRAYGVYITLDQDTANPWLELSKDRRQVKLGNIQQKVPESEERFDNYPMVLGTQIITSGKLYWEVDVTGKESWDLGVCRNSVQRKGHFLLSPENGFWTIWLWKKDKYEAGTCPQSSLHLQVLPCQVGIFLDYEAGIVSFYNITDHGSLIYTFPECNFDGPLRPFFSPGFNDGGGNAAPLTLCPLKMGRPESADD</sequence>
<dbReference type="SUPFAM" id="SSF57845">
    <property type="entry name" value="B-box zinc-binding domain"/>
    <property type="match status" value="1"/>
</dbReference>
<evidence type="ECO:0000256" key="26">
    <source>
        <dbReference type="PROSITE-ProRule" id="PRU00024"/>
    </source>
</evidence>
<dbReference type="CDD" id="cd12900">
    <property type="entry name" value="SPRY_PRY_TRIM21"/>
    <property type="match status" value="1"/>
</dbReference>
<dbReference type="InterPro" id="IPR018957">
    <property type="entry name" value="Znf_C3HC4_RING-type"/>
</dbReference>
<dbReference type="PROSITE" id="PS50089">
    <property type="entry name" value="ZF_RING_2"/>
    <property type="match status" value="1"/>
</dbReference>
<dbReference type="AlphaFoldDB" id="A0A1S3F1I4"/>
<dbReference type="GO" id="GO:0061630">
    <property type="term" value="F:ubiquitin protein ligase activity"/>
    <property type="evidence" value="ECO:0007669"/>
    <property type="project" value="UniProtKB-EC"/>
</dbReference>
<dbReference type="InterPro" id="IPR003877">
    <property type="entry name" value="SPRY_dom"/>
</dbReference>
<proteinExistence type="inferred from homology"/>
<dbReference type="STRING" id="10020.ENSDORP00000006851"/>
<dbReference type="RefSeq" id="XP_012869627.1">
    <property type="nucleotide sequence ID" value="XM_013014173.1"/>
</dbReference>
<evidence type="ECO:0000256" key="27">
    <source>
        <dbReference type="SAM" id="Coils"/>
    </source>
</evidence>
<dbReference type="Proteomes" id="UP000081671">
    <property type="component" value="Unplaced"/>
</dbReference>
<keyword evidence="10" id="KW-0479">Metal-binding</keyword>
<protein>
    <recommendedName>
        <fullName evidence="20">E3 ubiquitin-protein ligase TRIM21</fullName>
        <ecNumber evidence="7">2.3.2.27</ecNumber>
    </recommendedName>
    <alternativeName>
        <fullName evidence="22">52 kDa Ro protein</fullName>
    </alternativeName>
    <alternativeName>
        <fullName evidence="23">52 kDa ribonucleoprotein autoantigen Ro/SS-A</fullName>
    </alternativeName>
    <alternativeName>
        <fullName evidence="25">Ro(SS-A)</fullName>
    </alternativeName>
    <alternativeName>
        <fullName evidence="24">Sjoegren syndrome type A antigen</fullName>
    </alternativeName>
    <alternativeName>
        <fullName evidence="21">Tripartite motif-containing protein 21</fullName>
    </alternativeName>
</protein>
<feature type="domain" description="B box-type" evidence="29">
    <location>
        <begin position="88"/>
        <end position="129"/>
    </location>
</feature>
<evidence type="ECO:0000256" key="10">
    <source>
        <dbReference type="ARBA" id="ARBA00022723"/>
    </source>
</evidence>
<evidence type="ECO:0000256" key="22">
    <source>
        <dbReference type="ARBA" id="ARBA00077845"/>
    </source>
</evidence>
<keyword evidence="9" id="KW-0808">Transferase</keyword>
<dbReference type="EC" id="2.3.2.27" evidence="7"/>
<dbReference type="Pfam" id="PF00097">
    <property type="entry name" value="zf-C3HC4"/>
    <property type="match status" value="1"/>
</dbReference>
<evidence type="ECO:0000259" key="28">
    <source>
        <dbReference type="PROSITE" id="PS50089"/>
    </source>
</evidence>
<evidence type="ECO:0000256" key="11">
    <source>
        <dbReference type="ARBA" id="ARBA00022771"/>
    </source>
</evidence>
<evidence type="ECO:0000256" key="2">
    <source>
        <dbReference type="ARBA" id="ARBA00004201"/>
    </source>
</evidence>
<dbReference type="PROSITE" id="PS00518">
    <property type="entry name" value="ZF_RING_1"/>
    <property type="match status" value="1"/>
</dbReference>
<dbReference type="Pfam" id="PF00622">
    <property type="entry name" value="SPRY"/>
    <property type="match status" value="1"/>
</dbReference>
<evidence type="ECO:0000256" key="23">
    <source>
        <dbReference type="ARBA" id="ARBA00078316"/>
    </source>
</evidence>
<comment type="catalytic activity">
    <reaction evidence="1">
        <text>S-ubiquitinyl-[E2 ubiquitin-conjugating enzyme]-L-cysteine + [acceptor protein]-L-lysine = [E2 ubiquitin-conjugating enzyme]-L-cysteine + N(6)-ubiquitinyl-[acceptor protein]-L-lysine.</text>
        <dbReference type="EC" id="2.3.2.27"/>
    </reaction>
</comment>
<dbReference type="OrthoDB" id="128536at2759"/>
<evidence type="ECO:0000256" key="3">
    <source>
        <dbReference type="ARBA" id="ARBA00004210"/>
    </source>
</evidence>
<organism evidence="31 32">
    <name type="scientific">Dipodomys ordii</name>
    <name type="common">Ord's kangaroo rat</name>
    <dbReference type="NCBI Taxonomy" id="10020"/>
    <lineage>
        <taxon>Eukaryota</taxon>
        <taxon>Metazoa</taxon>
        <taxon>Chordata</taxon>
        <taxon>Craniata</taxon>
        <taxon>Vertebrata</taxon>
        <taxon>Euteleostomi</taxon>
        <taxon>Mammalia</taxon>
        <taxon>Eutheria</taxon>
        <taxon>Euarchontoglires</taxon>
        <taxon>Glires</taxon>
        <taxon>Rodentia</taxon>
        <taxon>Castorimorpha</taxon>
        <taxon>Heteromyidae</taxon>
        <taxon>Dipodomyinae</taxon>
        <taxon>Dipodomys</taxon>
    </lineage>
</organism>
<dbReference type="Pfam" id="PF13765">
    <property type="entry name" value="PRY"/>
    <property type="match status" value="1"/>
</dbReference>
<evidence type="ECO:0000256" key="15">
    <source>
        <dbReference type="ARBA" id="ARBA00023054"/>
    </source>
</evidence>
<dbReference type="Gene3D" id="3.30.160.60">
    <property type="entry name" value="Classic Zinc Finger"/>
    <property type="match status" value="1"/>
</dbReference>
<evidence type="ECO:0000256" key="19">
    <source>
        <dbReference type="ARBA" id="ARBA00023329"/>
    </source>
</evidence>
<feature type="coiled-coil region" evidence="27">
    <location>
        <begin position="184"/>
        <end position="236"/>
    </location>
</feature>
<dbReference type="SUPFAM" id="SSF57850">
    <property type="entry name" value="RING/U-box"/>
    <property type="match status" value="1"/>
</dbReference>
<dbReference type="Gene3D" id="3.30.40.10">
    <property type="entry name" value="Zinc/RING finger domain, C3HC4 (zinc finger)"/>
    <property type="match status" value="1"/>
</dbReference>
<dbReference type="GO" id="GO:0008270">
    <property type="term" value="F:zinc ion binding"/>
    <property type="evidence" value="ECO:0007669"/>
    <property type="project" value="UniProtKB-KW"/>
</dbReference>
<keyword evidence="8" id="KW-0963">Cytoplasm</keyword>
<evidence type="ECO:0000313" key="31">
    <source>
        <dbReference type="Proteomes" id="UP000081671"/>
    </source>
</evidence>
<comment type="pathway">
    <text evidence="5">Protein modification; protein ubiquitination.</text>
</comment>
<evidence type="ECO:0000256" key="5">
    <source>
        <dbReference type="ARBA" id="ARBA00004906"/>
    </source>
</evidence>
<evidence type="ECO:0000256" key="20">
    <source>
        <dbReference type="ARBA" id="ARBA00072866"/>
    </source>
</evidence>
<dbReference type="InterPro" id="IPR035831">
    <property type="entry name" value="PRY/SPRY_TRIM21"/>
</dbReference>
<dbReference type="InterPro" id="IPR006574">
    <property type="entry name" value="PRY"/>
</dbReference>
<dbReference type="PROSITE" id="PS50119">
    <property type="entry name" value="ZF_BBOX"/>
    <property type="match status" value="1"/>
</dbReference>
<comment type="similarity">
    <text evidence="6">Belongs to the TRIM/RBCC family.</text>
</comment>
<keyword evidence="15 27" id="KW-0175">Coiled coil</keyword>
<keyword evidence="13" id="KW-0862">Zinc</keyword>
<dbReference type="InterPro" id="IPR001870">
    <property type="entry name" value="B30.2/SPRY"/>
</dbReference>
<evidence type="ECO:0000256" key="4">
    <source>
        <dbReference type="ARBA" id="ARBA00004419"/>
    </source>
</evidence>
<dbReference type="InterPro" id="IPR020457">
    <property type="entry name" value="Znf_B-box_chordata"/>
</dbReference>
<comment type="subcellular location">
    <subcellularLocation>
        <location evidence="2">Cytoplasm</location>
        <location evidence="2">P-body</location>
    </subcellularLocation>
    <subcellularLocation>
        <location evidence="3">Cytoplasm</location>
        <location evidence="3">Stress granule</location>
    </subcellularLocation>
    <subcellularLocation>
        <location evidence="4">Cytoplasmic vesicle</location>
        <location evidence="4">Autophagosome</location>
    </subcellularLocation>
</comment>
<dbReference type="SMART" id="SM00336">
    <property type="entry name" value="BBOX"/>
    <property type="match status" value="1"/>
</dbReference>
<name>A0A1S3F1I4_DIPOR</name>
<dbReference type="PANTHER" id="PTHR24103">
    <property type="entry name" value="E3 UBIQUITIN-PROTEIN LIGASE TRIM"/>
    <property type="match status" value="1"/>
</dbReference>
<dbReference type="InterPro" id="IPR000315">
    <property type="entry name" value="Znf_B-box"/>
</dbReference>
<evidence type="ECO:0000256" key="17">
    <source>
        <dbReference type="ARBA" id="ARBA00023274"/>
    </source>
</evidence>
<dbReference type="GO" id="GO:0003723">
    <property type="term" value="F:RNA binding"/>
    <property type="evidence" value="ECO:0007669"/>
    <property type="project" value="UniProtKB-KW"/>
</dbReference>
<dbReference type="InterPro" id="IPR043136">
    <property type="entry name" value="B30.2/SPRY_sf"/>
</dbReference>
<dbReference type="GO" id="GO:0003677">
    <property type="term" value="F:DNA binding"/>
    <property type="evidence" value="ECO:0007669"/>
    <property type="project" value="UniProtKB-KW"/>
</dbReference>
<evidence type="ECO:0000256" key="12">
    <source>
        <dbReference type="ARBA" id="ARBA00022786"/>
    </source>
</evidence>
<evidence type="ECO:0000256" key="16">
    <source>
        <dbReference type="ARBA" id="ARBA00023125"/>
    </source>
</evidence>
<dbReference type="InterPro" id="IPR013320">
    <property type="entry name" value="ConA-like_dom_sf"/>
</dbReference>
<dbReference type="SMART" id="SM00589">
    <property type="entry name" value="PRY"/>
    <property type="match status" value="1"/>
</dbReference>
<dbReference type="SUPFAM" id="SSF49899">
    <property type="entry name" value="Concanavalin A-like lectins/glucanases"/>
    <property type="match status" value="1"/>
</dbReference>
<dbReference type="FunCoup" id="A0A1S3F1I4">
    <property type="interactions" value="411"/>
</dbReference>
<dbReference type="InterPro" id="IPR001841">
    <property type="entry name" value="Znf_RING"/>
</dbReference>
<keyword evidence="19" id="KW-0968">Cytoplasmic vesicle</keyword>
<dbReference type="InterPro" id="IPR017907">
    <property type="entry name" value="Znf_RING_CS"/>
</dbReference>
<dbReference type="SMART" id="SM00184">
    <property type="entry name" value="RING"/>
    <property type="match status" value="1"/>
</dbReference>
<dbReference type="GO" id="GO:0005776">
    <property type="term" value="C:autophagosome"/>
    <property type="evidence" value="ECO:0007669"/>
    <property type="project" value="UniProtKB-SubCell"/>
</dbReference>
<dbReference type="CDD" id="cd19772">
    <property type="entry name" value="Bbox2_TRIM21_C-IV"/>
    <property type="match status" value="1"/>
</dbReference>
<dbReference type="GeneID" id="105984097"/>
<dbReference type="InterPro" id="IPR050143">
    <property type="entry name" value="TRIM/RBCC"/>
</dbReference>
<evidence type="ECO:0000259" key="30">
    <source>
        <dbReference type="PROSITE" id="PS50188"/>
    </source>
</evidence>
<evidence type="ECO:0000256" key="9">
    <source>
        <dbReference type="ARBA" id="ARBA00022679"/>
    </source>
</evidence>
<evidence type="ECO:0000256" key="13">
    <source>
        <dbReference type="ARBA" id="ARBA00022833"/>
    </source>
</evidence>
<evidence type="ECO:0000256" key="1">
    <source>
        <dbReference type="ARBA" id="ARBA00000900"/>
    </source>
</evidence>
<keyword evidence="14" id="KW-0694">RNA-binding</keyword>
<dbReference type="PRINTS" id="PR01406">
    <property type="entry name" value="BBOXZNFINGER"/>
</dbReference>
<feature type="domain" description="RING-type" evidence="28">
    <location>
        <begin position="16"/>
        <end position="55"/>
    </location>
</feature>
<dbReference type="KEGG" id="dord:105984097"/>
<dbReference type="CTD" id="6737"/>
<evidence type="ECO:0000256" key="8">
    <source>
        <dbReference type="ARBA" id="ARBA00022490"/>
    </source>
</evidence>
<feature type="domain" description="B30.2/SPRY" evidence="30">
    <location>
        <begin position="269"/>
        <end position="468"/>
    </location>
</feature>
<dbReference type="GO" id="GO:0031410">
    <property type="term" value="C:cytoplasmic vesicle"/>
    <property type="evidence" value="ECO:0007669"/>
    <property type="project" value="UniProtKB-KW"/>
</dbReference>
<evidence type="ECO:0000259" key="29">
    <source>
        <dbReference type="PROSITE" id="PS50119"/>
    </source>
</evidence>
<evidence type="ECO:0000256" key="21">
    <source>
        <dbReference type="ARBA" id="ARBA00076800"/>
    </source>
</evidence>
<keyword evidence="18" id="KW-0131">Cell cycle</keyword>
<evidence type="ECO:0000313" key="32">
    <source>
        <dbReference type="RefSeq" id="XP_012869627.1"/>
    </source>
</evidence>
<dbReference type="PRINTS" id="PR01407">
    <property type="entry name" value="BUTYPHLNCDUF"/>
</dbReference>
<dbReference type="GO" id="GO:0000932">
    <property type="term" value="C:P-body"/>
    <property type="evidence" value="ECO:0007669"/>
    <property type="project" value="UniProtKB-SubCell"/>
</dbReference>
<reference evidence="32" key="1">
    <citation type="submission" date="2025-08" db="UniProtKB">
        <authorList>
            <consortium name="RefSeq"/>
        </authorList>
    </citation>
    <scope>IDENTIFICATION</scope>
    <source>
        <tissue evidence="32">Kidney</tissue>
    </source>
</reference>
<keyword evidence="31" id="KW-1185">Reference proteome</keyword>
<evidence type="ECO:0000256" key="14">
    <source>
        <dbReference type="ARBA" id="ARBA00022884"/>
    </source>
</evidence>
<accession>A0A1S3F1I4</accession>
<dbReference type="InterPro" id="IPR003879">
    <property type="entry name" value="Butyrophylin_SPRY"/>
</dbReference>
<dbReference type="CDD" id="cd16596">
    <property type="entry name" value="RING-HC_TRIM21_C-IV"/>
    <property type="match status" value="1"/>
</dbReference>
<evidence type="ECO:0000256" key="24">
    <source>
        <dbReference type="ARBA" id="ARBA00081331"/>
    </source>
</evidence>
<dbReference type="FunFam" id="3.30.40.10:FF:000144">
    <property type="entry name" value="Tripartite motif-containing 5 (Predicted)"/>
    <property type="match status" value="1"/>
</dbReference>
<evidence type="ECO:0000256" key="18">
    <source>
        <dbReference type="ARBA" id="ARBA00023306"/>
    </source>
</evidence>
<keyword evidence="12" id="KW-0833">Ubl conjugation pathway</keyword>
<dbReference type="Gene3D" id="2.60.120.920">
    <property type="match status" value="1"/>
</dbReference>
<keyword evidence="11 26" id="KW-0863">Zinc-finger</keyword>
<dbReference type="Pfam" id="PF00643">
    <property type="entry name" value="zf-B_box"/>
    <property type="match status" value="1"/>
</dbReference>
<dbReference type="PROSITE" id="PS50188">
    <property type="entry name" value="B302_SPRY"/>
    <property type="match status" value="1"/>
</dbReference>
<keyword evidence="17" id="KW-0687">Ribonucleoprotein</keyword>
<dbReference type="GO" id="GO:0010494">
    <property type="term" value="C:cytoplasmic stress granule"/>
    <property type="evidence" value="ECO:0007669"/>
    <property type="project" value="UniProtKB-SubCell"/>
</dbReference>
<dbReference type="FunFam" id="2.60.120.920:FF:000004">
    <property type="entry name" value="Butyrophilin subfamily 1 member A1"/>
    <property type="match status" value="1"/>
</dbReference>
<gene>
    <name evidence="32" type="primary">Trim21</name>
</gene>
<dbReference type="SMART" id="SM00449">
    <property type="entry name" value="SPRY"/>
    <property type="match status" value="1"/>
</dbReference>
<evidence type="ECO:0000256" key="6">
    <source>
        <dbReference type="ARBA" id="ARBA00008518"/>
    </source>
</evidence>
<evidence type="ECO:0000256" key="7">
    <source>
        <dbReference type="ARBA" id="ARBA00012483"/>
    </source>
</evidence>